<dbReference type="InterPro" id="IPR003018">
    <property type="entry name" value="GAF"/>
</dbReference>
<dbReference type="Gene3D" id="3.30.450.40">
    <property type="match status" value="1"/>
</dbReference>
<feature type="domain" description="GAF" evidence="2">
    <location>
        <begin position="109"/>
        <end position="198"/>
    </location>
</feature>
<dbReference type="AlphaFoldDB" id="Q1L2J7"/>
<dbReference type="EMBL" id="DQ164098">
    <property type="protein sequence ID" value="ABA41518.1"/>
    <property type="molecule type" value="Genomic_DNA"/>
</dbReference>
<protein>
    <submittedName>
        <fullName evidence="3">Regulatory protein</fullName>
    </submittedName>
</protein>
<dbReference type="InterPro" id="IPR029016">
    <property type="entry name" value="GAF-like_dom_sf"/>
</dbReference>
<gene>
    <name evidence="3" type="primary">valQ</name>
</gene>
<feature type="region of interest" description="Disordered" evidence="1">
    <location>
        <begin position="1"/>
        <end position="78"/>
    </location>
</feature>
<evidence type="ECO:0000259" key="2">
    <source>
        <dbReference type="Pfam" id="PF13185"/>
    </source>
</evidence>
<reference evidence="3" key="1">
    <citation type="journal article" date="2006" name="Chem. Biol.">
        <title>Functional analysis of the validamycin biosynthetic gene cluster and engineered production of validoxylamine A.</title>
        <authorList>
            <person name="Bai L."/>
            <person name="Li L."/>
            <person name="Xu H."/>
            <person name="Minagawa K."/>
            <person name="Yu Y."/>
            <person name="Zhang Y."/>
            <person name="Zhou X."/>
            <person name="Floss H.G."/>
            <person name="Mahmud T."/>
            <person name="Deng Z."/>
        </authorList>
    </citation>
    <scope>NUCLEOTIDE SEQUENCE</scope>
    <source>
        <strain evidence="3">5008</strain>
    </source>
</reference>
<accession>Q1L2J7</accession>
<dbReference type="Pfam" id="PF13185">
    <property type="entry name" value="GAF_2"/>
    <property type="match status" value="1"/>
</dbReference>
<sequence length="201" mass="21338">MPTERQRFDHPGPPERSAPSSGKARWCGGRGRDQLPRIAGTRCLGAGARKGGGTAVTRDSGDRDAHSLNQPPRVGGDDLDRLQQSLRQLAHAHGRMRSLLDAVLSISSALDLTVVLHTIAESARGLVDARYAAIGVLGEEGEFTELITSGFGADRFRGEDGPPLPHGTGLLGELVRHPEPLRVDDLATHPQAAGFPEDPPS</sequence>
<proteinExistence type="predicted"/>
<dbReference type="SUPFAM" id="SSF55781">
    <property type="entry name" value="GAF domain-like"/>
    <property type="match status" value="1"/>
</dbReference>
<feature type="compositionally biased region" description="Basic and acidic residues" evidence="1">
    <location>
        <begin position="1"/>
        <end position="13"/>
    </location>
</feature>
<organism evidence="3">
    <name type="scientific">Streptomyces hygroscopicus subsp. jinggangensis</name>
    <dbReference type="NCBI Taxonomy" id="311982"/>
    <lineage>
        <taxon>Bacteria</taxon>
        <taxon>Bacillati</taxon>
        <taxon>Actinomycetota</taxon>
        <taxon>Actinomycetes</taxon>
        <taxon>Kitasatosporales</taxon>
        <taxon>Streptomycetaceae</taxon>
        <taxon>Streptomyces</taxon>
        <taxon>Streptomyces violaceusniger group</taxon>
    </lineage>
</organism>
<evidence type="ECO:0000256" key="1">
    <source>
        <dbReference type="SAM" id="MobiDB-lite"/>
    </source>
</evidence>
<name>Q1L2J7_STRHY</name>
<evidence type="ECO:0000313" key="3">
    <source>
        <dbReference type="EMBL" id="ABA41518.1"/>
    </source>
</evidence>